<evidence type="ECO:0000256" key="4">
    <source>
        <dbReference type="SAM" id="Coils"/>
    </source>
</evidence>
<sequence>MECVGCHAEFTAFYCQDCLDEKVAKHRKRLTRIKKKKKIAVRSVTMLLTSGPLQHSRKTIELQDAKRRAGALEAQIETMRRHLTEERESLRERRQAFEVRQDRLRRVRAQAVKDRRHWMALYDLTMPSPSNATLDSSIDANPAEPTTDPFTSLFTKVPDPYLAEAARLDRSLDKGQRMLAVELLFIFDLKLVRIRASSASFQAPGDGLVAHVGSLLWPTANEWHKFPADYVNACLGYALHLLDTLVRYYDVPIVPLYMTDHNLDRFAIGLSMFNYNVLYLCSLQGLDIPLSMVSQSAMNLRAACLKSQPREASELRPYPPSTQFAHGFYEVVRHTLELYTRDPSIPSKATAYLRELRFCEDDMDQFEREDEEKWDIIDNEGRTVSFNELSE</sequence>
<gene>
    <name evidence="5" type="ORF">IWQ60_003031</name>
</gene>
<dbReference type="InterPro" id="IPR018791">
    <property type="entry name" value="UV_resistance/autophagy_Atg14"/>
</dbReference>
<dbReference type="Pfam" id="PF10186">
    <property type="entry name" value="ATG14"/>
    <property type="match status" value="1"/>
</dbReference>
<dbReference type="OrthoDB" id="16772at2759"/>
<evidence type="ECO:0000256" key="2">
    <source>
        <dbReference type="ARBA" id="ARBA00013807"/>
    </source>
</evidence>
<feature type="coiled-coil region" evidence="4">
    <location>
        <begin position="62"/>
        <end position="107"/>
    </location>
</feature>
<proteinExistence type="inferred from homology"/>
<dbReference type="AlphaFoldDB" id="A0A9W8ADP5"/>
<evidence type="ECO:0000256" key="1">
    <source>
        <dbReference type="ARBA" id="ARBA00009574"/>
    </source>
</evidence>
<reference evidence="5" key="1">
    <citation type="submission" date="2022-07" db="EMBL/GenBank/DDBJ databases">
        <title>Phylogenomic reconstructions and comparative analyses of Kickxellomycotina fungi.</title>
        <authorList>
            <person name="Reynolds N.K."/>
            <person name="Stajich J.E."/>
            <person name="Barry K."/>
            <person name="Grigoriev I.V."/>
            <person name="Crous P."/>
            <person name="Smith M.E."/>
        </authorList>
    </citation>
    <scope>NUCLEOTIDE SEQUENCE</scope>
    <source>
        <strain evidence="5">RSA 861</strain>
    </source>
</reference>
<protein>
    <recommendedName>
        <fullName evidence="2">Autophagy-related protein 14</fullName>
    </recommendedName>
</protein>
<dbReference type="EMBL" id="JANBPT010000123">
    <property type="protein sequence ID" value="KAJ1927325.1"/>
    <property type="molecule type" value="Genomic_DNA"/>
</dbReference>
<dbReference type="GO" id="GO:0032991">
    <property type="term" value="C:protein-containing complex"/>
    <property type="evidence" value="ECO:0007669"/>
    <property type="project" value="UniProtKB-ARBA"/>
</dbReference>
<comment type="similarity">
    <text evidence="1">Belongs to the ATG14 family.</text>
</comment>
<comment type="caution">
    <text evidence="5">The sequence shown here is derived from an EMBL/GenBank/DDBJ whole genome shotgun (WGS) entry which is preliminary data.</text>
</comment>
<dbReference type="GO" id="GO:0005737">
    <property type="term" value="C:cytoplasm"/>
    <property type="evidence" value="ECO:0007669"/>
    <property type="project" value="UniProtKB-ARBA"/>
</dbReference>
<evidence type="ECO:0000256" key="3">
    <source>
        <dbReference type="ARBA" id="ARBA00023054"/>
    </source>
</evidence>
<name>A0A9W8ADP5_9FUNG</name>
<keyword evidence="3 4" id="KW-0175">Coiled coil</keyword>
<organism evidence="5 6">
    <name type="scientific">Tieghemiomyces parasiticus</name>
    <dbReference type="NCBI Taxonomy" id="78921"/>
    <lineage>
        <taxon>Eukaryota</taxon>
        <taxon>Fungi</taxon>
        <taxon>Fungi incertae sedis</taxon>
        <taxon>Zoopagomycota</taxon>
        <taxon>Kickxellomycotina</taxon>
        <taxon>Dimargaritomycetes</taxon>
        <taxon>Dimargaritales</taxon>
        <taxon>Dimargaritaceae</taxon>
        <taxon>Tieghemiomyces</taxon>
    </lineage>
</organism>
<dbReference type="Proteomes" id="UP001150569">
    <property type="component" value="Unassembled WGS sequence"/>
</dbReference>
<accession>A0A9W8ADP5</accession>
<keyword evidence="6" id="KW-1185">Reference proteome</keyword>
<evidence type="ECO:0000313" key="6">
    <source>
        <dbReference type="Proteomes" id="UP001150569"/>
    </source>
</evidence>
<evidence type="ECO:0000313" key="5">
    <source>
        <dbReference type="EMBL" id="KAJ1927325.1"/>
    </source>
</evidence>